<name>A0ACB8BFM3_9AGAM</name>
<evidence type="ECO:0000313" key="2">
    <source>
        <dbReference type="Proteomes" id="UP000790709"/>
    </source>
</evidence>
<organism evidence="1 2">
    <name type="scientific">Leucogyrophana mollusca</name>
    <dbReference type="NCBI Taxonomy" id="85980"/>
    <lineage>
        <taxon>Eukaryota</taxon>
        <taxon>Fungi</taxon>
        <taxon>Dikarya</taxon>
        <taxon>Basidiomycota</taxon>
        <taxon>Agaricomycotina</taxon>
        <taxon>Agaricomycetes</taxon>
        <taxon>Agaricomycetidae</taxon>
        <taxon>Boletales</taxon>
        <taxon>Boletales incertae sedis</taxon>
        <taxon>Leucogyrophana</taxon>
    </lineage>
</organism>
<protein>
    <submittedName>
        <fullName evidence="1">Uncharacterized protein</fullName>
    </submittedName>
</protein>
<dbReference type="Proteomes" id="UP000790709">
    <property type="component" value="Unassembled WGS sequence"/>
</dbReference>
<comment type="caution">
    <text evidence="1">The sequence shown here is derived from an EMBL/GenBank/DDBJ whole genome shotgun (WGS) entry which is preliminary data.</text>
</comment>
<proteinExistence type="predicted"/>
<evidence type="ECO:0000313" key="1">
    <source>
        <dbReference type="EMBL" id="KAH7924048.1"/>
    </source>
</evidence>
<gene>
    <name evidence="1" type="ORF">BV22DRAFT_542458</name>
</gene>
<accession>A0ACB8BFM3</accession>
<dbReference type="EMBL" id="MU266435">
    <property type="protein sequence ID" value="KAH7924048.1"/>
    <property type="molecule type" value="Genomic_DNA"/>
</dbReference>
<sequence>MLADEKRGRKCLARHDVRHVYYPLRWFRRNPQVGTITLAHSVLIISPRYFTLVIHKTSTTSSSFQDLNTLKIE</sequence>
<keyword evidence="2" id="KW-1185">Reference proteome</keyword>
<reference evidence="1" key="1">
    <citation type="journal article" date="2021" name="New Phytol.">
        <title>Evolutionary innovations through gain and loss of genes in the ectomycorrhizal Boletales.</title>
        <authorList>
            <person name="Wu G."/>
            <person name="Miyauchi S."/>
            <person name="Morin E."/>
            <person name="Kuo A."/>
            <person name="Drula E."/>
            <person name="Varga T."/>
            <person name="Kohler A."/>
            <person name="Feng B."/>
            <person name="Cao Y."/>
            <person name="Lipzen A."/>
            <person name="Daum C."/>
            <person name="Hundley H."/>
            <person name="Pangilinan J."/>
            <person name="Johnson J."/>
            <person name="Barry K."/>
            <person name="LaButti K."/>
            <person name="Ng V."/>
            <person name="Ahrendt S."/>
            <person name="Min B."/>
            <person name="Choi I.G."/>
            <person name="Park H."/>
            <person name="Plett J.M."/>
            <person name="Magnuson J."/>
            <person name="Spatafora J.W."/>
            <person name="Nagy L.G."/>
            <person name="Henrissat B."/>
            <person name="Grigoriev I.V."/>
            <person name="Yang Z.L."/>
            <person name="Xu J."/>
            <person name="Martin F.M."/>
        </authorList>
    </citation>
    <scope>NUCLEOTIDE SEQUENCE</scope>
    <source>
        <strain evidence="1">KUC20120723A-06</strain>
    </source>
</reference>